<sequence>MPTQTSPSNRKTSQTNKKKKKRTHRTILTPSLNRIQNAKHRCRRPETKQCGMGINTFSVIARKPPWHTLTPASQSHIPFVFQAKRQRLQEGGRGHREFHRLLKTQQKERYGIKKIERYGGGWRSSLS</sequence>
<evidence type="ECO:0000313" key="3">
    <source>
        <dbReference type="Proteomes" id="UP001054837"/>
    </source>
</evidence>
<feature type="region of interest" description="Disordered" evidence="1">
    <location>
        <begin position="1"/>
        <end position="24"/>
    </location>
</feature>
<organism evidence="2 3">
    <name type="scientific">Caerostris darwini</name>
    <dbReference type="NCBI Taxonomy" id="1538125"/>
    <lineage>
        <taxon>Eukaryota</taxon>
        <taxon>Metazoa</taxon>
        <taxon>Ecdysozoa</taxon>
        <taxon>Arthropoda</taxon>
        <taxon>Chelicerata</taxon>
        <taxon>Arachnida</taxon>
        <taxon>Araneae</taxon>
        <taxon>Araneomorphae</taxon>
        <taxon>Entelegynae</taxon>
        <taxon>Araneoidea</taxon>
        <taxon>Araneidae</taxon>
        <taxon>Caerostris</taxon>
    </lineage>
</organism>
<dbReference type="Proteomes" id="UP001054837">
    <property type="component" value="Unassembled WGS sequence"/>
</dbReference>
<proteinExistence type="predicted"/>
<name>A0AAV4V9Z3_9ARAC</name>
<dbReference type="EMBL" id="BPLQ01012651">
    <property type="protein sequence ID" value="GIY66834.1"/>
    <property type="molecule type" value="Genomic_DNA"/>
</dbReference>
<comment type="caution">
    <text evidence="2">The sequence shown here is derived from an EMBL/GenBank/DDBJ whole genome shotgun (WGS) entry which is preliminary data.</text>
</comment>
<protein>
    <submittedName>
        <fullName evidence="2">Uncharacterized protein</fullName>
    </submittedName>
</protein>
<accession>A0AAV4V9Z3</accession>
<dbReference type="AlphaFoldDB" id="A0AAV4V9Z3"/>
<gene>
    <name evidence="2" type="ORF">CDAR_18611</name>
</gene>
<evidence type="ECO:0000313" key="2">
    <source>
        <dbReference type="EMBL" id="GIY66834.1"/>
    </source>
</evidence>
<reference evidence="2 3" key="1">
    <citation type="submission" date="2021-06" db="EMBL/GenBank/DDBJ databases">
        <title>Caerostris darwini draft genome.</title>
        <authorList>
            <person name="Kono N."/>
            <person name="Arakawa K."/>
        </authorList>
    </citation>
    <scope>NUCLEOTIDE SEQUENCE [LARGE SCALE GENOMIC DNA]</scope>
</reference>
<keyword evidence="3" id="KW-1185">Reference proteome</keyword>
<evidence type="ECO:0000256" key="1">
    <source>
        <dbReference type="SAM" id="MobiDB-lite"/>
    </source>
</evidence>